<dbReference type="EMBL" id="JBEPAZ010000088">
    <property type="protein sequence ID" value="MER6434172.1"/>
    <property type="molecule type" value="Genomic_DNA"/>
</dbReference>
<protein>
    <submittedName>
        <fullName evidence="3">DnaB-like helicase C-terminal domain-containing protein</fullName>
    </submittedName>
</protein>
<sequence>MSRRCPPRRTARITRDRPCEGVPAGGDRVGTAAGDEDEIRDLVEQHLTDIIAGTAGLTQAPPTTDYLPFVDDTEAIQDGRRLGLTYGFADLDALTSGMQPGSVTVVAAQSGVGKSTLALNATVAAAKTGAKVMFSSLEMSSTEIMSRA</sequence>
<comment type="caution">
    <text evidence="3">The sequence shown here is derived from an EMBL/GenBank/DDBJ whole genome shotgun (WGS) entry which is preliminary data.</text>
</comment>
<gene>
    <name evidence="3" type="ORF">ABT272_41835</name>
</gene>
<dbReference type="Gene3D" id="3.40.50.300">
    <property type="entry name" value="P-loop containing nucleotide triphosphate hydrolases"/>
    <property type="match status" value="1"/>
</dbReference>
<organism evidence="3 4">
    <name type="scientific">Streptomyces sp. 900105245</name>
    <dbReference type="NCBI Taxonomy" id="3154379"/>
    <lineage>
        <taxon>Bacteria</taxon>
        <taxon>Bacillati</taxon>
        <taxon>Actinomycetota</taxon>
        <taxon>Actinomycetes</taxon>
        <taxon>Kitasatosporales</taxon>
        <taxon>Streptomycetaceae</taxon>
        <taxon>Streptomyces</taxon>
    </lineage>
</organism>
<evidence type="ECO:0000313" key="3">
    <source>
        <dbReference type="EMBL" id="MER6434172.1"/>
    </source>
</evidence>
<evidence type="ECO:0000313" key="4">
    <source>
        <dbReference type="Proteomes" id="UP001470023"/>
    </source>
</evidence>
<feature type="domain" description="SF4 helicase" evidence="2">
    <location>
        <begin position="77"/>
        <end position="148"/>
    </location>
</feature>
<dbReference type="SUPFAM" id="SSF52540">
    <property type="entry name" value="P-loop containing nucleoside triphosphate hydrolases"/>
    <property type="match status" value="1"/>
</dbReference>
<dbReference type="PROSITE" id="PS51199">
    <property type="entry name" value="SF4_HELICASE"/>
    <property type="match status" value="1"/>
</dbReference>
<dbReference type="Pfam" id="PF03796">
    <property type="entry name" value="DnaB_C"/>
    <property type="match status" value="1"/>
</dbReference>
<keyword evidence="4" id="KW-1185">Reference proteome</keyword>
<dbReference type="RefSeq" id="WP_352066054.1">
    <property type="nucleotide sequence ID" value="NZ_JBEPAZ010000088.1"/>
</dbReference>
<dbReference type="InterPro" id="IPR007694">
    <property type="entry name" value="DNA_helicase_DnaB-like_C"/>
</dbReference>
<evidence type="ECO:0000256" key="1">
    <source>
        <dbReference type="SAM" id="MobiDB-lite"/>
    </source>
</evidence>
<dbReference type="PANTHER" id="PTHR30153">
    <property type="entry name" value="REPLICATIVE DNA HELICASE DNAB"/>
    <property type="match status" value="1"/>
</dbReference>
<name>A0ABV1UKB6_9ACTN</name>
<dbReference type="PANTHER" id="PTHR30153:SF2">
    <property type="entry name" value="REPLICATIVE DNA HELICASE"/>
    <property type="match status" value="1"/>
</dbReference>
<dbReference type="Proteomes" id="UP001470023">
    <property type="component" value="Unassembled WGS sequence"/>
</dbReference>
<feature type="region of interest" description="Disordered" evidence="1">
    <location>
        <begin position="1"/>
        <end position="32"/>
    </location>
</feature>
<evidence type="ECO:0000259" key="2">
    <source>
        <dbReference type="PROSITE" id="PS51199"/>
    </source>
</evidence>
<feature type="compositionally biased region" description="Basic residues" evidence="1">
    <location>
        <begin position="1"/>
        <end position="12"/>
    </location>
</feature>
<accession>A0ABV1UKB6</accession>
<proteinExistence type="predicted"/>
<dbReference type="PRINTS" id="PR01874">
    <property type="entry name" value="DNAREPAIRADA"/>
</dbReference>
<dbReference type="InterPro" id="IPR027417">
    <property type="entry name" value="P-loop_NTPase"/>
</dbReference>
<reference evidence="3 4" key="1">
    <citation type="submission" date="2024-06" db="EMBL/GenBank/DDBJ databases">
        <title>The Natural Products Discovery Center: Release of the First 8490 Sequenced Strains for Exploring Actinobacteria Biosynthetic Diversity.</title>
        <authorList>
            <person name="Kalkreuter E."/>
            <person name="Kautsar S.A."/>
            <person name="Yang D."/>
            <person name="Bader C.D."/>
            <person name="Teijaro C.N."/>
            <person name="Fluegel L."/>
            <person name="Davis C.M."/>
            <person name="Simpson J.R."/>
            <person name="Lauterbach L."/>
            <person name="Steele A.D."/>
            <person name="Gui C."/>
            <person name="Meng S."/>
            <person name="Li G."/>
            <person name="Viehrig K."/>
            <person name="Ye F."/>
            <person name="Su P."/>
            <person name="Kiefer A.F."/>
            <person name="Nichols A."/>
            <person name="Cepeda A.J."/>
            <person name="Yan W."/>
            <person name="Fan B."/>
            <person name="Jiang Y."/>
            <person name="Adhikari A."/>
            <person name="Zheng C.-J."/>
            <person name="Schuster L."/>
            <person name="Cowan T.M."/>
            <person name="Smanski M.J."/>
            <person name="Chevrette M.G."/>
            <person name="De Carvalho L.P.S."/>
            <person name="Shen B."/>
        </authorList>
    </citation>
    <scope>NUCLEOTIDE SEQUENCE [LARGE SCALE GENOMIC DNA]</scope>
    <source>
        <strain evidence="3 4">NPDC001166</strain>
    </source>
</reference>